<gene>
    <name evidence="7" type="ORF">RU07_17560</name>
</gene>
<feature type="domain" description="Acetyl-coenzyme A synthetase N-terminal" evidence="6">
    <location>
        <begin position="39"/>
        <end position="94"/>
    </location>
</feature>
<evidence type="ECO:0000313" key="8">
    <source>
        <dbReference type="Proteomes" id="UP000035017"/>
    </source>
</evidence>
<dbReference type="NCBIfam" id="NF002937">
    <property type="entry name" value="PRK03584.1"/>
    <property type="match status" value="1"/>
</dbReference>
<evidence type="ECO:0000256" key="1">
    <source>
        <dbReference type="ARBA" id="ARBA00006432"/>
    </source>
</evidence>
<evidence type="ECO:0000259" key="6">
    <source>
        <dbReference type="Pfam" id="PF16177"/>
    </source>
</evidence>
<dbReference type="InterPro" id="IPR000873">
    <property type="entry name" value="AMP-dep_synth/lig_dom"/>
</dbReference>
<dbReference type="PROSITE" id="PS00455">
    <property type="entry name" value="AMP_BINDING"/>
    <property type="match status" value="1"/>
</dbReference>
<feature type="domain" description="AMP-dependent synthetase/ligase" evidence="5">
    <location>
        <begin position="107"/>
        <end position="480"/>
    </location>
</feature>
<dbReference type="PANTHER" id="PTHR42921">
    <property type="entry name" value="ACETOACETYL-COA SYNTHETASE"/>
    <property type="match status" value="1"/>
</dbReference>
<dbReference type="InterPro" id="IPR042099">
    <property type="entry name" value="ANL_N_sf"/>
</dbReference>
<organism evidence="7 8">
    <name type="scientific">Agrobacterium tumefaciens</name>
    <dbReference type="NCBI Taxonomy" id="358"/>
    <lineage>
        <taxon>Bacteria</taxon>
        <taxon>Pseudomonadati</taxon>
        <taxon>Pseudomonadota</taxon>
        <taxon>Alphaproteobacteria</taxon>
        <taxon>Hyphomicrobiales</taxon>
        <taxon>Rhizobiaceae</taxon>
        <taxon>Rhizobium/Agrobacterium group</taxon>
        <taxon>Agrobacterium</taxon>
        <taxon>Agrobacterium tumefaciens complex</taxon>
    </lineage>
</organism>
<comment type="caution">
    <text evidence="7">The sequence shown here is derived from an EMBL/GenBank/DDBJ whole genome shotgun (WGS) entry which is preliminary data.</text>
</comment>
<dbReference type="PANTHER" id="PTHR42921:SF1">
    <property type="entry name" value="ACETOACETYL-COA SYNTHETASE"/>
    <property type="match status" value="1"/>
</dbReference>
<dbReference type="GO" id="GO:0005524">
    <property type="term" value="F:ATP binding"/>
    <property type="evidence" value="ECO:0007669"/>
    <property type="project" value="UniProtKB-KW"/>
</dbReference>
<dbReference type="GO" id="GO:0030729">
    <property type="term" value="F:acetoacetate-CoA ligase activity"/>
    <property type="evidence" value="ECO:0007669"/>
    <property type="project" value="UniProtKB-EC"/>
</dbReference>
<accession>A0A0D0J4A5</accession>
<evidence type="ECO:0000259" key="5">
    <source>
        <dbReference type="Pfam" id="PF00501"/>
    </source>
</evidence>
<sequence>MVAEGQLLWTPSADFADGSNIAAYMHWLKSERGLDFADYAALWAWSVEDLPGFWKSIWDYFEIHSPSPIETVLSSLEMPGAEWFRGATVNYAEHVLRHENSGDSSRPFLYHCSEIRDYASVSWQEVGSKVRILAQQLRAMGIGAGDRVVAYMPNIPEAVIAMLATTAIGAVWSAAAPEFGTQTVVDRFGQIAPKLLFAADGYRYAGKDFDRRTQIREIVQSVPSIEKIVWFNYLNEDAPPADLSAEVVHLDDLLDSPPINPANFRYEYVDGRHPLWILFSSGTTGLPKPIVHGHIGILLEHYKSAAFHLNLKPGRTMYFYSTTGWMMWNTLMWAPLMNAAAVLYDGHPAHPEPDFLWKLAEKANVQSFGTSPTFIDNTRKLGIVPKEKYHLPGLENIFLVGSPATPETFAWLYETLDEDLWVTSQSGGTEFCSGLVGGSPTLPVYAGEIQARTLGADIKSFDQDGREIIGEAGELVITKPMPSMPLFLWGDEDFKRYRESYFDHFPGVWRHGDSLTINARGGCHLHGRSDATLNRFGVRIGSAEIYRTLDGVAEITDSVIVCVETKDGGYYMPLFVALAPGITLDADLTRAINTRLRSERSPRHVPDKIIAVPTIPYTLTNKKMEVPIRKLLLGESIEKAVSQGAMRDPSAILWFAEFAERYLGKS</sequence>
<evidence type="ECO:0000313" key="7">
    <source>
        <dbReference type="EMBL" id="KIQ00358.1"/>
    </source>
</evidence>
<dbReference type="InterPro" id="IPR020845">
    <property type="entry name" value="AMP-binding_CS"/>
</dbReference>
<proteinExistence type="inferred from homology"/>
<dbReference type="OrthoDB" id="9803968at2"/>
<comment type="similarity">
    <text evidence="1">Belongs to the ATP-dependent AMP-binding enzyme family.</text>
</comment>
<dbReference type="Proteomes" id="UP000035017">
    <property type="component" value="Unassembled WGS sequence"/>
</dbReference>
<dbReference type="AlphaFoldDB" id="A0A0D0J4A5"/>
<dbReference type="SUPFAM" id="SSF56801">
    <property type="entry name" value="Acetyl-CoA synthetase-like"/>
    <property type="match status" value="1"/>
</dbReference>
<evidence type="ECO:0000256" key="4">
    <source>
        <dbReference type="ARBA" id="ARBA00022840"/>
    </source>
</evidence>
<dbReference type="NCBIfam" id="TIGR01217">
    <property type="entry name" value="ac_ac_CoA_syn"/>
    <property type="match status" value="1"/>
</dbReference>
<dbReference type="EMBL" id="JXQV01000021">
    <property type="protein sequence ID" value="KIQ00358.1"/>
    <property type="molecule type" value="Genomic_DNA"/>
</dbReference>
<dbReference type="InterPro" id="IPR032387">
    <property type="entry name" value="ACAS_N"/>
</dbReference>
<evidence type="ECO:0000256" key="2">
    <source>
        <dbReference type="ARBA" id="ARBA00022598"/>
    </source>
</evidence>
<dbReference type="InterPro" id="IPR045851">
    <property type="entry name" value="AMP-bd_C_sf"/>
</dbReference>
<keyword evidence="4" id="KW-0067">ATP-binding</keyword>
<protein>
    <submittedName>
        <fullName evidence="7">Acetoacetyl-CoA synthetase</fullName>
        <ecNumber evidence="7">6.2.1.16</ecNumber>
    </submittedName>
</protein>
<reference evidence="7 8" key="1">
    <citation type="submission" date="2014-12" db="EMBL/GenBank/DDBJ databases">
        <title>16Stimator: statistical estimation of ribosomal gene copy numbers from draft genome assemblies.</title>
        <authorList>
            <person name="Perisin M.A."/>
            <person name="Vetter M."/>
            <person name="Gilbert J.A."/>
            <person name="Bergelson J."/>
        </authorList>
    </citation>
    <scope>NUCLEOTIDE SEQUENCE [LARGE SCALE GENOMIC DNA]</scope>
    <source>
        <strain evidence="7 8">MEJ076</strain>
    </source>
</reference>
<keyword evidence="3" id="KW-0547">Nucleotide-binding</keyword>
<dbReference type="Gene3D" id="3.40.50.12780">
    <property type="entry name" value="N-terminal domain of ligase-like"/>
    <property type="match status" value="1"/>
</dbReference>
<evidence type="ECO:0000256" key="3">
    <source>
        <dbReference type="ARBA" id="ARBA00022741"/>
    </source>
</evidence>
<dbReference type="EC" id="6.2.1.16" evidence="7"/>
<dbReference type="Pfam" id="PF00501">
    <property type="entry name" value="AMP-binding"/>
    <property type="match status" value="1"/>
</dbReference>
<dbReference type="GO" id="GO:0006629">
    <property type="term" value="P:lipid metabolic process"/>
    <property type="evidence" value="ECO:0007669"/>
    <property type="project" value="InterPro"/>
</dbReference>
<dbReference type="Gene3D" id="3.30.300.30">
    <property type="match status" value="1"/>
</dbReference>
<dbReference type="Pfam" id="PF16177">
    <property type="entry name" value="ACAS_N"/>
    <property type="match status" value="1"/>
</dbReference>
<dbReference type="InterPro" id="IPR005914">
    <property type="entry name" value="Acac_CoA_synth"/>
</dbReference>
<name>A0A0D0J4A5_AGRTU</name>
<keyword evidence="2 7" id="KW-0436">Ligase</keyword>